<dbReference type="EMBL" id="JABELV010000017">
    <property type="protein sequence ID" value="KAG7566990.1"/>
    <property type="molecule type" value="Genomic_DNA"/>
</dbReference>
<sequence>MSDLSFSVLHLLNSERNAFGLRNKEYDRYKKHLTSKIHNLRKSTGLTHGGAKGGYKKPAQVSHDSVSDVRIPQLYLFEAERCLATANEHQALSLQQSENTSRHKREQISRLRKASSWSQQLVDLAQQLAGQQKTSSETPSGFVDQKTLAEIHTYHLHILSTSAFARAQYSSALPLFLTRRKVLQTLSESAQTSHEQALADLEIEGLGAVIRFSAYKLGRTRRAASAEVDEVQEIADEFKDDDLEEVYPGLVQVITDLEEKTKSIQPGSGKGESSRTLNKITWEGKEVKIKSPEIVRAMIKVQQHILSLQKSFSRKTKNGEQAASTETAFQWNGLPAGRNDVRGGGIMKKYDRLLAGLIEAESISRRQAAVDSTDSASPSQGAGTSTSRGSTEFVHQWIIYLLLSWRIRRDMILIRGLWQPSVEEVVDTVTAVTAGGKGKKAKDKKPISNLHAVGRGGKALSVLGTKERGLPRIKRDQACRNLQAVIKCWDTILQSVGQMQELGLVIERDTLERSIKALSDWGTSIRLLKLAQLHVLLPEPNYPSAIQIVTRSQQYIHEIKQMEGELSDDRELFYHLRSRDITRTENQVDVLDRGIKRAWFAATNKKPIFFDLAFNYVDLPVDELERAAGREVSSSSTSTGAIGAVVDKLPESIRGPVETVEKVAEKVLPAAAARLIPGTGVSRGRESTPAPETSVENEQPQPETPSKGSGWFGGFFGGRK</sequence>
<evidence type="ECO:0000256" key="4">
    <source>
        <dbReference type="ARBA" id="ARBA00022490"/>
    </source>
</evidence>
<comment type="caution">
    <text evidence="11">The sequence shown here is derived from an EMBL/GenBank/DDBJ whole genome shotgun (WGS) entry which is preliminary data.</text>
</comment>
<dbReference type="GO" id="GO:0008312">
    <property type="term" value="F:7S RNA binding"/>
    <property type="evidence" value="ECO:0007669"/>
    <property type="project" value="InterPro"/>
</dbReference>
<accession>A0A8K0JUZ0</accession>
<keyword evidence="7" id="KW-0539">Nucleus</keyword>
<keyword evidence="5" id="KW-0694">RNA-binding</keyword>
<dbReference type="CDD" id="cd15481">
    <property type="entry name" value="SRP68-RBD"/>
    <property type="match status" value="1"/>
</dbReference>
<dbReference type="GO" id="GO:0030942">
    <property type="term" value="F:endoplasmic reticulum signal peptide binding"/>
    <property type="evidence" value="ECO:0007669"/>
    <property type="project" value="InterPro"/>
</dbReference>
<evidence type="ECO:0000256" key="2">
    <source>
        <dbReference type="ARBA" id="ARBA00004604"/>
    </source>
</evidence>
<evidence type="ECO:0000256" key="1">
    <source>
        <dbReference type="ARBA" id="ARBA00004496"/>
    </source>
</evidence>
<keyword evidence="12" id="KW-1185">Reference proteome</keyword>
<comment type="subcellular location">
    <subcellularLocation>
        <location evidence="1">Cytoplasm</location>
    </subcellularLocation>
    <subcellularLocation>
        <location evidence="2">Nucleus</location>
        <location evidence="2">Nucleolus</location>
    </subcellularLocation>
</comment>
<feature type="compositionally biased region" description="Polar residues" evidence="10">
    <location>
        <begin position="370"/>
        <end position="388"/>
    </location>
</feature>
<evidence type="ECO:0000256" key="3">
    <source>
        <dbReference type="ARBA" id="ARBA00009352"/>
    </source>
</evidence>
<evidence type="ECO:0000256" key="9">
    <source>
        <dbReference type="ARBA" id="ARBA00029498"/>
    </source>
</evidence>
<dbReference type="PANTHER" id="PTHR12860">
    <property type="entry name" value="SIGNAL RECOGNITION PARTICLE 68 KDA PROTEIN"/>
    <property type="match status" value="1"/>
</dbReference>
<evidence type="ECO:0000256" key="10">
    <source>
        <dbReference type="SAM" id="MobiDB-lite"/>
    </source>
</evidence>
<evidence type="ECO:0000313" key="12">
    <source>
        <dbReference type="Proteomes" id="UP000812966"/>
    </source>
</evidence>
<proteinExistence type="inferred from homology"/>
<feature type="compositionally biased region" description="Gly residues" evidence="10">
    <location>
        <begin position="710"/>
        <end position="720"/>
    </location>
</feature>
<organism evidence="11 12">
    <name type="scientific">Filobasidium floriforme</name>
    <dbReference type="NCBI Taxonomy" id="5210"/>
    <lineage>
        <taxon>Eukaryota</taxon>
        <taxon>Fungi</taxon>
        <taxon>Dikarya</taxon>
        <taxon>Basidiomycota</taxon>
        <taxon>Agaricomycotina</taxon>
        <taxon>Tremellomycetes</taxon>
        <taxon>Filobasidiales</taxon>
        <taxon>Filobasidiaceae</taxon>
        <taxon>Filobasidium</taxon>
    </lineage>
</organism>
<dbReference type="GO" id="GO:0006614">
    <property type="term" value="P:SRP-dependent cotranslational protein targeting to membrane"/>
    <property type="evidence" value="ECO:0007669"/>
    <property type="project" value="InterPro"/>
</dbReference>
<dbReference type="Pfam" id="PF16969">
    <property type="entry name" value="SRP68"/>
    <property type="match status" value="1"/>
</dbReference>
<dbReference type="InterPro" id="IPR034652">
    <property type="entry name" value="SRP68-RBD"/>
</dbReference>
<evidence type="ECO:0000256" key="6">
    <source>
        <dbReference type="ARBA" id="ARBA00023135"/>
    </source>
</evidence>
<dbReference type="GO" id="GO:0005730">
    <property type="term" value="C:nucleolus"/>
    <property type="evidence" value="ECO:0007669"/>
    <property type="project" value="UniProtKB-SubCell"/>
</dbReference>
<protein>
    <recommendedName>
        <fullName evidence="9">Signal recognition particle subunit SRP68</fullName>
    </recommendedName>
</protein>
<dbReference type="InterPro" id="IPR026258">
    <property type="entry name" value="SRP68"/>
</dbReference>
<evidence type="ECO:0000256" key="8">
    <source>
        <dbReference type="ARBA" id="ARBA00023274"/>
    </source>
</evidence>
<dbReference type="InterPro" id="IPR038253">
    <property type="entry name" value="SRP68_N_sf"/>
</dbReference>
<gene>
    <name evidence="11" type="ORF">FFLO_01249</name>
</gene>
<reference evidence="11" key="1">
    <citation type="submission" date="2020-04" db="EMBL/GenBank/DDBJ databases">
        <title>Analysis of mating type loci in Filobasidium floriforme.</title>
        <authorList>
            <person name="Nowrousian M."/>
        </authorList>
    </citation>
    <scope>NUCLEOTIDE SEQUENCE</scope>
    <source>
        <strain evidence="11">CBS 6242</strain>
    </source>
</reference>
<name>A0A8K0JUZ0_9TREE</name>
<dbReference type="GO" id="GO:0005047">
    <property type="term" value="F:signal recognition particle binding"/>
    <property type="evidence" value="ECO:0007669"/>
    <property type="project" value="InterPro"/>
</dbReference>
<dbReference type="Gene3D" id="1.10.3450.40">
    <property type="entry name" value="Signal recognition particle, SRP68 subunit, RNA-binding domain"/>
    <property type="match status" value="1"/>
</dbReference>
<feature type="region of interest" description="Disordered" evidence="10">
    <location>
        <begin position="369"/>
        <end position="388"/>
    </location>
</feature>
<keyword evidence="4" id="KW-0963">Cytoplasm</keyword>
<feature type="compositionally biased region" description="Polar residues" evidence="10">
    <location>
        <begin position="690"/>
        <end position="707"/>
    </location>
</feature>
<comment type="similarity">
    <text evidence="3">Belongs to the SRP68 family.</text>
</comment>
<keyword evidence="6" id="KW-0733">Signal recognition particle</keyword>
<dbReference type="GO" id="GO:0005786">
    <property type="term" value="C:signal recognition particle, endoplasmic reticulum targeting"/>
    <property type="evidence" value="ECO:0007669"/>
    <property type="project" value="UniProtKB-KW"/>
</dbReference>
<evidence type="ECO:0000313" key="11">
    <source>
        <dbReference type="EMBL" id="KAG7566990.1"/>
    </source>
</evidence>
<dbReference type="PANTHER" id="PTHR12860:SF0">
    <property type="entry name" value="SIGNAL RECOGNITION PARTICLE SUBUNIT SRP68"/>
    <property type="match status" value="1"/>
</dbReference>
<keyword evidence="8" id="KW-0687">Ribonucleoprotein</keyword>
<dbReference type="Proteomes" id="UP000812966">
    <property type="component" value="Unassembled WGS sequence"/>
</dbReference>
<evidence type="ECO:0000256" key="7">
    <source>
        <dbReference type="ARBA" id="ARBA00023242"/>
    </source>
</evidence>
<feature type="region of interest" description="Disordered" evidence="10">
    <location>
        <begin position="678"/>
        <end position="720"/>
    </location>
</feature>
<evidence type="ECO:0000256" key="5">
    <source>
        <dbReference type="ARBA" id="ARBA00022884"/>
    </source>
</evidence>
<dbReference type="AlphaFoldDB" id="A0A8K0JUZ0"/>